<name>A0A0N8HKL8_9GAMM</name>
<feature type="chain" id="PRO_5006026590" evidence="1">
    <location>
        <begin position="23"/>
        <end position="276"/>
    </location>
</feature>
<evidence type="ECO:0000313" key="3">
    <source>
        <dbReference type="Proteomes" id="UP000050378"/>
    </source>
</evidence>
<accession>A0A0N8HKL8</accession>
<evidence type="ECO:0000256" key="1">
    <source>
        <dbReference type="SAM" id="SignalP"/>
    </source>
</evidence>
<comment type="caution">
    <text evidence="2">The sequence shown here is derived from an EMBL/GenBank/DDBJ whole genome shotgun (WGS) entry which is preliminary data.</text>
</comment>
<organism evidence="2 3">
    <name type="scientific">Pseudoalteromonas lipolytica</name>
    <dbReference type="NCBI Taxonomy" id="570156"/>
    <lineage>
        <taxon>Bacteria</taxon>
        <taxon>Pseudomonadati</taxon>
        <taxon>Pseudomonadota</taxon>
        <taxon>Gammaproteobacteria</taxon>
        <taxon>Alteromonadales</taxon>
        <taxon>Pseudoalteromonadaceae</taxon>
        <taxon>Pseudoalteromonas</taxon>
    </lineage>
</organism>
<keyword evidence="1" id="KW-0732">Signal</keyword>
<dbReference type="OrthoDB" id="547680at2"/>
<dbReference type="SUPFAM" id="SSF53850">
    <property type="entry name" value="Periplasmic binding protein-like II"/>
    <property type="match status" value="1"/>
</dbReference>
<dbReference type="AlphaFoldDB" id="A0A0N8HKL8"/>
<dbReference type="RefSeq" id="WP_054552495.1">
    <property type="nucleotide sequence ID" value="NZ_LJTC01000004.1"/>
</dbReference>
<protein>
    <submittedName>
        <fullName evidence="2">Uncharacterized protein</fullName>
    </submittedName>
</protein>
<sequence length="276" mass="31814">MKRLCSAILVLLSLGYSLTTEAKNVVNLAIEQRPLYKRDYYLHELLAAALRASNYQAEINEVLVHPHQQRTLLMLDEKQADVFWSMTSPEREHLAIAVKVSLFKGYIGKRALLTKRAFLPRFKDVKTKQDLAQFSAIQGHDWPDTKILAQNGLTVRPLANYQAMFNLVIRGRVDYFPRSFIEVMSEIEQIKSDELVIVPNLYISYPTAFYFFVSNHKPELAEVLLKGLNTMKSSGEFEQLFASYFAEDLAKLPFKEGEVIEIKLDNDYFQPQKKEP</sequence>
<dbReference type="Proteomes" id="UP000050378">
    <property type="component" value="Unassembled WGS sequence"/>
</dbReference>
<proteinExistence type="predicted"/>
<feature type="signal peptide" evidence="1">
    <location>
        <begin position="1"/>
        <end position="22"/>
    </location>
</feature>
<dbReference type="STRING" id="570156.AOG27_08025"/>
<evidence type="ECO:0000313" key="2">
    <source>
        <dbReference type="EMBL" id="KPM84240.1"/>
    </source>
</evidence>
<reference evidence="2 3" key="1">
    <citation type="submission" date="2015-09" db="EMBL/GenBank/DDBJ databases">
        <title>Draft Genome Sequence of Pseudoalteromonas lipolytica UCD-48B.</title>
        <authorList>
            <person name="Krusor M."/>
            <person name="Coil D.A."/>
            <person name="Lang J.M."/>
            <person name="Eisen J.A."/>
            <person name="Alexiev A."/>
        </authorList>
    </citation>
    <scope>NUCLEOTIDE SEQUENCE [LARGE SCALE GENOMIC DNA]</scope>
    <source>
        <strain evidence="2 3">UCD-48B</strain>
    </source>
</reference>
<gene>
    <name evidence="2" type="ORF">AOG27_08025</name>
</gene>
<dbReference type="PATRIC" id="fig|570156.3.peg.2662"/>
<dbReference type="Gene3D" id="3.40.190.10">
    <property type="entry name" value="Periplasmic binding protein-like II"/>
    <property type="match status" value="2"/>
</dbReference>
<dbReference type="EMBL" id="LJTC01000004">
    <property type="protein sequence ID" value="KPM84240.1"/>
    <property type="molecule type" value="Genomic_DNA"/>
</dbReference>